<evidence type="ECO:0000313" key="7">
    <source>
        <dbReference type="EMBL" id="GAA3942843.1"/>
    </source>
</evidence>
<dbReference type="InterPro" id="IPR001867">
    <property type="entry name" value="OmpR/PhoB-type_DNA-bd"/>
</dbReference>
<feature type="region of interest" description="Disordered" evidence="5">
    <location>
        <begin position="245"/>
        <end position="271"/>
    </location>
</feature>
<evidence type="ECO:0000256" key="3">
    <source>
        <dbReference type="ARBA" id="ARBA00023125"/>
    </source>
</evidence>
<dbReference type="PANTHER" id="PTHR47691">
    <property type="entry name" value="REGULATOR-RELATED"/>
    <property type="match status" value="1"/>
</dbReference>
<dbReference type="SUPFAM" id="SSF46894">
    <property type="entry name" value="C-terminal effector domain of the bipartite response regulators"/>
    <property type="match status" value="1"/>
</dbReference>
<dbReference type="SMART" id="SM01043">
    <property type="entry name" value="BTAD"/>
    <property type="match status" value="1"/>
</dbReference>
<feature type="compositionally biased region" description="Low complexity" evidence="5">
    <location>
        <begin position="322"/>
        <end position="352"/>
    </location>
</feature>
<dbReference type="CDD" id="cd15831">
    <property type="entry name" value="BTAD"/>
    <property type="match status" value="1"/>
</dbReference>
<dbReference type="Gene3D" id="3.40.50.300">
    <property type="entry name" value="P-loop containing nucleotide triphosphate hydrolases"/>
    <property type="match status" value="1"/>
</dbReference>
<comment type="caution">
    <text evidence="7">The sequence shown here is derived from an EMBL/GenBank/DDBJ whole genome shotgun (WGS) entry which is preliminary data.</text>
</comment>
<dbReference type="Pfam" id="PF03704">
    <property type="entry name" value="BTAD"/>
    <property type="match status" value="1"/>
</dbReference>
<dbReference type="Pfam" id="PF25872">
    <property type="entry name" value="HTH_77"/>
    <property type="match status" value="1"/>
</dbReference>
<keyword evidence="8" id="KW-1185">Reference proteome</keyword>
<reference evidence="8" key="1">
    <citation type="journal article" date="2019" name="Int. J. Syst. Evol. Microbiol.">
        <title>The Global Catalogue of Microorganisms (GCM) 10K type strain sequencing project: providing services to taxonomists for standard genome sequencing and annotation.</title>
        <authorList>
            <consortium name="The Broad Institute Genomics Platform"/>
            <consortium name="The Broad Institute Genome Sequencing Center for Infectious Disease"/>
            <person name="Wu L."/>
            <person name="Ma J."/>
        </authorList>
    </citation>
    <scope>NUCLEOTIDE SEQUENCE [LARGE SCALE GENOMIC DNA]</scope>
    <source>
        <strain evidence="8">JCM 16956</strain>
    </source>
</reference>
<dbReference type="Gene3D" id="1.10.10.10">
    <property type="entry name" value="Winged helix-like DNA-binding domain superfamily/Winged helix DNA-binding domain"/>
    <property type="match status" value="1"/>
</dbReference>
<feature type="region of interest" description="Disordered" evidence="5">
    <location>
        <begin position="531"/>
        <end position="555"/>
    </location>
</feature>
<feature type="compositionally biased region" description="Low complexity" evidence="5">
    <location>
        <begin position="257"/>
        <end position="271"/>
    </location>
</feature>
<dbReference type="InterPro" id="IPR016032">
    <property type="entry name" value="Sig_transdc_resp-reg_C-effctor"/>
</dbReference>
<feature type="compositionally biased region" description="Low complexity" evidence="5">
    <location>
        <begin position="283"/>
        <end position="299"/>
    </location>
</feature>
<dbReference type="SMART" id="SM00862">
    <property type="entry name" value="Trans_reg_C"/>
    <property type="match status" value="1"/>
</dbReference>
<protein>
    <recommendedName>
        <fullName evidence="6">OmpR/PhoB-type domain-containing protein</fullName>
    </recommendedName>
</protein>
<dbReference type="InterPro" id="IPR058852">
    <property type="entry name" value="HTH_77"/>
</dbReference>
<sequence length="1201" mass="125239">MRFGVLGSLTVRTAEGTPVPVTETKVRTLLAHLLVHAGRPVPAHRLIDGLWGTEPPRNPANALQNKISRLRHILGTAAPGGRGRLALRPGGYVLDVDPDQLDATRFRALAARARTSPAPGERAALLTGALALWRGPAYAGLADHPVLRAAADALEEERLAALEDLAETRLALGEHEALAAELAEPVTRHPLRERLRAAHLRALYGTGRRHEALRSYGDLRDRLAEELGLDPGPALTALHEAILRDAPDPHAPPPQEAAGTAPGLGAAGTAPALGAAGTAPALGAAGTAPGPGASGTAPPREAAGTARLPASHVSAPALSSYGPAAHAGTPPARAAAGTRTGPAAGAAEGTGTPPAPAPYGRPAPDTLPPGRPRTNLPAQHTELIGRAAALADLHTALTAHRLVTLTGPGGVGKTRLALEAATRAAPAFPDGTWLVELAALDTAPDTTTPAADPVAALAEALTTALGIRDDTLTGPTPLHCLTETLRDRTLLLVLDNCEHLTAPVAHLAAHLLRTAPAVRLLATSQEPLGVPGEQVRAVPPLDLPPPAPPAEGPDPDTLLRSGAVRLFVARATAAVQDFTLTADNAGAVAAICRRLDGIPLALELAATRLKVLGPQGLLDRLDDRFRLLTAGPRTAPARQQTLRAMIDWSWELLTASEQIVLRRLAVHADGCTLDAAETVCAGDGVKREDVLDLLARLVDRSLVVTADTPAGVRYRLLESVAAYCHERLHEAGEHTALTRRHRAHYTALAERARPHLRGPDQRAWLTRLDQETANLRKAAEHPDPERPDAGDPTPLLRLADALAWYWILRGRLREARRTLRTALTTAPPGAPPALVASATAWWTAVTLLQGDGDGRATRLATALDLTAALDDPHALAHTRWLLGFALLPTGDLRTSESLTGLALDGFTALDDPWGTAAALAVSATHALVRGDLPALRTAGERSARTFTELGDRWGRLQTVHPLASLAESTGDHDTALRLHEEGLRIAEELGLWTEASHRLSGLGRIALLRGDHARSRALHERAVRLSADHSDRPGVAHAEIGLALTARRAGDLAEAETHLRSVLAWSERVDFATGRALVLAELGFVAELRGDADTARAHHLAGLAAARETGDPRALALALEGLAGAHALAGDPTRAARLLGAAHAARVSVGAPLPPAERGDVDRVTATLRAALGDAALATAFAEGTGLGPAEAAVQEAGAAP</sequence>
<gene>
    <name evidence="7" type="ORF">GCM10022244_58350</name>
</gene>
<feature type="compositionally biased region" description="Pro residues" evidence="5">
    <location>
        <begin position="541"/>
        <end position="552"/>
    </location>
</feature>
<dbReference type="PRINTS" id="PR00364">
    <property type="entry name" value="DISEASERSIST"/>
</dbReference>
<dbReference type="PROSITE" id="PS51755">
    <property type="entry name" value="OMPR_PHOB"/>
    <property type="match status" value="1"/>
</dbReference>
<keyword evidence="3 4" id="KW-0238">DNA-binding</keyword>
<evidence type="ECO:0000256" key="5">
    <source>
        <dbReference type="SAM" id="MobiDB-lite"/>
    </source>
</evidence>
<dbReference type="InterPro" id="IPR005158">
    <property type="entry name" value="BTAD"/>
</dbReference>
<name>A0ABP7NCN8_9ACTN</name>
<dbReference type="SUPFAM" id="SSF52540">
    <property type="entry name" value="P-loop containing nucleoside triphosphate hydrolases"/>
    <property type="match status" value="1"/>
</dbReference>
<keyword evidence="2" id="KW-0902">Two-component regulatory system</keyword>
<dbReference type="PANTHER" id="PTHR47691:SF3">
    <property type="entry name" value="HTH-TYPE TRANSCRIPTIONAL REGULATOR RV0890C-RELATED"/>
    <property type="match status" value="1"/>
</dbReference>
<feature type="region of interest" description="Disordered" evidence="5">
    <location>
        <begin position="283"/>
        <end position="377"/>
    </location>
</feature>
<feature type="domain" description="OmpR/PhoB-type" evidence="6">
    <location>
        <begin position="1"/>
        <end position="96"/>
    </location>
</feature>
<dbReference type="InterPro" id="IPR011990">
    <property type="entry name" value="TPR-like_helical_dom_sf"/>
</dbReference>
<organism evidence="7 8">
    <name type="scientific">Streptomyces gulbargensis</name>
    <dbReference type="NCBI Taxonomy" id="364901"/>
    <lineage>
        <taxon>Bacteria</taxon>
        <taxon>Bacillati</taxon>
        <taxon>Actinomycetota</taxon>
        <taxon>Actinomycetes</taxon>
        <taxon>Kitasatosporales</taxon>
        <taxon>Streptomycetaceae</taxon>
        <taxon>Streptomyces</taxon>
    </lineage>
</organism>
<proteinExistence type="inferred from homology"/>
<feature type="DNA-binding region" description="OmpR/PhoB-type" evidence="4">
    <location>
        <begin position="1"/>
        <end position="96"/>
    </location>
</feature>
<dbReference type="Pfam" id="PF00486">
    <property type="entry name" value="Trans_reg_C"/>
    <property type="match status" value="1"/>
</dbReference>
<dbReference type="RefSeq" id="WP_345288266.1">
    <property type="nucleotide sequence ID" value="NZ_BAABAJ010000035.1"/>
</dbReference>
<dbReference type="InterPro" id="IPR027417">
    <property type="entry name" value="P-loop_NTPase"/>
</dbReference>
<feature type="compositionally biased region" description="Pro residues" evidence="5">
    <location>
        <begin position="353"/>
        <end position="371"/>
    </location>
</feature>
<dbReference type="Pfam" id="PF13424">
    <property type="entry name" value="TPR_12"/>
    <property type="match status" value="1"/>
</dbReference>
<dbReference type="Gene3D" id="1.25.40.10">
    <property type="entry name" value="Tetratricopeptide repeat domain"/>
    <property type="match status" value="2"/>
</dbReference>
<dbReference type="SUPFAM" id="SSF48452">
    <property type="entry name" value="TPR-like"/>
    <property type="match status" value="3"/>
</dbReference>
<dbReference type="Proteomes" id="UP001501000">
    <property type="component" value="Unassembled WGS sequence"/>
</dbReference>
<dbReference type="EMBL" id="BAABAJ010000035">
    <property type="protein sequence ID" value="GAA3942843.1"/>
    <property type="molecule type" value="Genomic_DNA"/>
</dbReference>
<evidence type="ECO:0000256" key="4">
    <source>
        <dbReference type="PROSITE-ProRule" id="PRU01091"/>
    </source>
</evidence>
<evidence type="ECO:0000256" key="1">
    <source>
        <dbReference type="ARBA" id="ARBA00005820"/>
    </source>
</evidence>
<accession>A0ABP7NCN8</accession>
<evidence type="ECO:0000259" key="6">
    <source>
        <dbReference type="PROSITE" id="PS51755"/>
    </source>
</evidence>
<evidence type="ECO:0000313" key="8">
    <source>
        <dbReference type="Proteomes" id="UP001501000"/>
    </source>
</evidence>
<comment type="similarity">
    <text evidence="1">Belongs to the AfsR/DnrI/RedD regulatory family.</text>
</comment>
<dbReference type="InterPro" id="IPR036388">
    <property type="entry name" value="WH-like_DNA-bd_sf"/>
</dbReference>
<evidence type="ECO:0000256" key="2">
    <source>
        <dbReference type="ARBA" id="ARBA00023012"/>
    </source>
</evidence>